<gene>
    <name evidence="3" type="ORF">K9W45_04525</name>
</gene>
<evidence type="ECO:0000313" key="3">
    <source>
        <dbReference type="EMBL" id="UJG42124.1"/>
    </source>
</evidence>
<protein>
    <submittedName>
        <fullName evidence="3">VWA domain-containing protein</fullName>
    </submittedName>
</protein>
<dbReference type="Gene3D" id="3.40.50.410">
    <property type="entry name" value="von Willebrand factor, type A domain"/>
    <property type="match status" value="1"/>
</dbReference>
<proteinExistence type="predicted"/>
<dbReference type="SUPFAM" id="SSF53300">
    <property type="entry name" value="vWA-like"/>
    <property type="match status" value="1"/>
</dbReference>
<organism evidence="3">
    <name type="scientific">Candidatus Heimdallarchaeum aukensis</name>
    <dbReference type="NCBI Taxonomy" id="2876573"/>
    <lineage>
        <taxon>Archaea</taxon>
        <taxon>Promethearchaeati</taxon>
        <taxon>Candidatus Heimdallarchaeota</taxon>
        <taxon>Candidatus Heimdallarchaeia (ex Rinke et al. 2021) (nom. nud.)</taxon>
        <taxon>Candidatus Heimdallarchaeales</taxon>
        <taxon>Candidatus Heimdallarchaeaceae</taxon>
        <taxon>Candidatus Heimdallarchaeum</taxon>
    </lineage>
</organism>
<keyword evidence="1" id="KW-0812">Transmembrane</keyword>
<name>A0A9Y1BPT1_9ARCH</name>
<reference evidence="3" key="1">
    <citation type="journal article" date="2022" name="Nat. Microbiol.">
        <title>Unique mobile elements and scalable gene flow at the prokaryote-eukaryote boundary revealed by circularized Asgard archaea genomes.</title>
        <authorList>
            <person name="Wu F."/>
            <person name="Speth D.R."/>
            <person name="Philosof A."/>
            <person name="Cremiere A."/>
            <person name="Narayanan A."/>
            <person name="Barco R.A."/>
            <person name="Connon S.A."/>
            <person name="Amend J.P."/>
            <person name="Antoshechkin I.A."/>
            <person name="Orphan V.J."/>
        </authorList>
    </citation>
    <scope>NUCLEOTIDE SEQUENCE</scope>
    <source>
        <strain evidence="3">PM71</strain>
    </source>
</reference>
<dbReference type="Pfam" id="PF00092">
    <property type="entry name" value="VWA"/>
    <property type="match status" value="1"/>
</dbReference>
<dbReference type="AlphaFoldDB" id="A0A9Y1BPT1"/>
<dbReference type="InterPro" id="IPR036465">
    <property type="entry name" value="vWFA_dom_sf"/>
</dbReference>
<keyword evidence="1" id="KW-1133">Transmembrane helix</keyword>
<dbReference type="PROSITE" id="PS50234">
    <property type="entry name" value="VWFA"/>
    <property type="match status" value="1"/>
</dbReference>
<dbReference type="EMBL" id="CP084166">
    <property type="protein sequence ID" value="UJG42124.1"/>
    <property type="molecule type" value="Genomic_DNA"/>
</dbReference>
<evidence type="ECO:0000259" key="2">
    <source>
        <dbReference type="PROSITE" id="PS50234"/>
    </source>
</evidence>
<evidence type="ECO:0000256" key="1">
    <source>
        <dbReference type="SAM" id="Phobius"/>
    </source>
</evidence>
<feature type="domain" description="VWFA" evidence="2">
    <location>
        <begin position="152"/>
        <end position="341"/>
    </location>
</feature>
<dbReference type="CDD" id="cd00198">
    <property type="entry name" value="vWFA"/>
    <property type="match status" value="1"/>
</dbReference>
<dbReference type="InterPro" id="IPR002035">
    <property type="entry name" value="VWF_A"/>
</dbReference>
<feature type="transmembrane region" description="Helical" evidence="1">
    <location>
        <begin position="672"/>
        <end position="696"/>
    </location>
</feature>
<accession>A0A9Y1BPT1</accession>
<sequence>MITGKLKKVLILLLIAGFILGGIKIDGNIENIGDTENEIKSLITTTQERDEPELKVSFNTNLESHREDKMPSIKSQNQFSFYFNITNINETAAYDVKLNFSLNDLGVLVSDGGEESNSAFETVGTLNGHETYLSKEYKVNVTTNETISESLDLVIVLDQSGSMDDEIEALTSDLISVVNELSDTINDLRIGLVLFGGEKENPYLFEELVTPLTSDVQQIVKKLKKTKASGSIEPWGDALWVAMYQMDWREDVPNLIVLITDEAGDDGIKVSTRDLQNLYEQLAEEKFILCTVAAKGSDELTIERLSLGAEITHGTYVRIGTEEFPSTADLPRIIKYFIETYSVEKALKIFLTVTYLTIESDTSSTQTIEKVFRVLVDDLPPEIRAWASYTEDFNTEQKYVNIIVEVLDVSRVPFVEVFYRYNDNLTWVIAQATNQSGDTFILSLKYDDEDELLSYYIYTEDYLGNDIVTGIYTAPLGENVEYLNLLPNERFTFHLYENQSTIFYLEAKENSTIGLIDAESPVNIICLDVKKGEIVYEKTGQDFINLSLSSLSLYKIKIWTNIAIDVNIYNVEKINLEFEQNMTITLTYNQSILLYIDNRLNLSEQRTILADSEYVEMKIIIYDVNWTEIASGFVEVLLPEDECFVLIYPSYHEGEIFVSFNLDSKNEPFEHYYGVTADFQFLVILISFISLSALILKQNGAKK</sequence>
<keyword evidence="1" id="KW-0472">Membrane</keyword>
<dbReference type="SMART" id="SM00327">
    <property type="entry name" value="VWA"/>
    <property type="match status" value="1"/>
</dbReference>
<dbReference type="Proteomes" id="UP001201020">
    <property type="component" value="Chromosome"/>
</dbReference>